<comment type="caution">
    <text evidence="2">The sequence shown here is derived from an EMBL/GenBank/DDBJ whole genome shotgun (WGS) entry which is preliminary data.</text>
</comment>
<dbReference type="Pfam" id="PF01497">
    <property type="entry name" value="Peripla_BP_2"/>
    <property type="match status" value="1"/>
</dbReference>
<evidence type="ECO:0000259" key="1">
    <source>
        <dbReference type="PROSITE" id="PS50983"/>
    </source>
</evidence>
<evidence type="ECO:0000313" key="2">
    <source>
        <dbReference type="EMBL" id="TCP19813.1"/>
    </source>
</evidence>
<dbReference type="PROSITE" id="PS51318">
    <property type="entry name" value="TAT"/>
    <property type="match status" value="1"/>
</dbReference>
<accession>A0A4R2NEW4</accession>
<dbReference type="InterPro" id="IPR050902">
    <property type="entry name" value="ABC_Transporter_SBP"/>
</dbReference>
<proteinExistence type="predicted"/>
<dbReference type="OrthoDB" id="9797736at2"/>
<dbReference type="AlphaFoldDB" id="A0A4R2NEW4"/>
<sequence length="301" mass="31891">MPHEFWPSHPQRRQWLRSLGAVPLLAWSATRAAPAAAPAQAVAAQRLVALGGALTEVVYALGAEGQLVGTDTTSLYPDAALKTPKVGYMRQLSAEGLLSLRPDAVVGTHEAGPQVVLDQIRSAGVRVELVQADHSWAEVQRKLQVVGRLTGRTVQAQALQATLDAQWAQVQQQVARTAQRPRALFILAHGGAPMVAGVGTAADAVIRFAGGINVAAGFQGYRPLTAEAMASAAPQVLLNSSQGMEALGGEGAFWQRPELALTPAFQRRALVAMEANHLLGFGPRLPQAVRELHTRMLALLA</sequence>
<dbReference type="PANTHER" id="PTHR30535">
    <property type="entry name" value="VITAMIN B12-BINDING PROTEIN"/>
    <property type="match status" value="1"/>
</dbReference>
<dbReference type="PANTHER" id="PTHR30535:SF4">
    <property type="entry name" value="HEMIN-BINDING PERIPLASMIC PROTEIN HMUT"/>
    <property type="match status" value="1"/>
</dbReference>
<dbReference type="RefSeq" id="WP_119013913.1">
    <property type="nucleotide sequence ID" value="NZ_QXNC01000024.1"/>
</dbReference>
<protein>
    <submittedName>
        <fullName evidence="2">Iron complex transport system substrate-binding protein</fullName>
    </submittedName>
</protein>
<dbReference type="InterPro" id="IPR002491">
    <property type="entry name" value="ABC_transptr_periplasmic_BD"/>
</dbReference>
<name>A0A4R2NEW4_9BURK</name>
<dbReference type="PROSITE" id="PS50983">
    <property type="entry name" value="FE_B12_PBP"/>
    <property type="match status" value="1"/>
</dbReference>
<evidence type="ECO:0000313" key="3">
    <source>
        <dbReference type="Proteomes" id="UP000295182"/>
    </source>
</evidence>
<gene>
    <name evidence="2" type="ORF">EV674_10342</name>
</gene>
<keyword evidence="3" id="KW-1185">Reference proteome</keyword>
<dbReference type="EMBL" id="SLXH01000003">
    <property type="protein sequence ID" value="TCP19813.1"/>
    <property type="molecule type" value="Genomic_DNA"/>
</dbReference>
<dbReference type="Gene3D" id="3.40.50.1980">
    <property type="entry name" value="Nitrogenase molybdenum iron protein domain"/>
    <property type="match status" value="2"/>
</dbReference>
<feature type="domain" description="Fe/B12 periplasmic-binding" evidence="1">
    <location>
        <begin position="46"/>
        <end position="301"/>
    </location>
</feature>
<organism evidence="2 3">
    <name type="scientific">Simplicispira metamorpha</name>
    <dbReference type="NCBI Taxonomy" id="80881"/>
    <lineage>
        <taxon>Bacteria</taxon>
        <taxon>Pseudomonadati</taxon>
        <taxon>Pseudomonadota</taxon>
        <taxon>Betaproteobacteria</taxon>
        <taxon>Burkholderiales</taxon>
        <taxon>Comamonadaceae</taxon>
        <taxon>Simplicispira</taxon>
    </lineage>
</organism>
<dbReference type="InterPro" id="IPR006311">
    <property type="entry name" value="TAT_signal"/>
</dbReference>
<dbReference type="SUPFAM" id="SSF53807">
    <property type="entry name" value="Helical backbone' metal receptor"/>
    <property type="match status" value="1"/>
</dbReference>
<dbReference type="Proteomes" id="UP000295182">
    <property type="component" value="Unassembled WGS sequence"/>
</dbReference>
<reference evidence="2 3" key="1">
    <citation type="submission" date="2019-03" db="EMBL/GenBank/DDBJ databases">
        <title>Genomic Encyclopedia of Type Strains, Phase IV (KMG-IV): sequencing the most valuable type-strain genomes for metagenomic binning, comparative biology and taxonomic classification.</title>
        <authorList>
            <person name="Goeker M."/>
        </authorList>
    </citation>
    <scope>NUCLEOTIDE SEQUENCE [LARGE SCALE GENOMIC DNA]</scope>
    <source>
        <strain evidence="2 3">DSM 1837</strain>
    </source>
</reference>